<feature type="transmembrane region" description="Helical" evidence="1">
    <location>
        <begin position="70"/>
        <end position="91"/>
    </location>
</feature>
<organism evidence="2 4">
    <name type="scientific">Phocaeicola plebeius</name>
    <dbReference type="NCBI Taxonomy" id="310297"/>
    <lineage>
        <taxon>Bacteria</taxon>
        <taxon>Pseudomonadati</taxon>
        <taxon>Bacteroidota</taxon>
        <taxon>Bacteroidia</taxon>
        <taxon>Bacteroidales</taxon>
        <taxon>Bacteroidaceae</taxon>
        <taxon>Phocaeicola</taxon>
    </lineage>
</organism>
<evidence type="ECO:0000313" key="3">
    <source>
        <dbReference type="EMBL" id="RHL11028.1"/>
    </source>
</evidence>
<keyword evidence="1" id="KW-1133">Transmembrane helix</keyword>
<dbReference type="AlphaFoldDB" id="A0A3E4N2N1"/>
<evidence type="ECO:0000313" key="4">
    <source>
        <dbReference type="Proteomes" id="UP000260862"/>
    </source>
</evidence>
<feature type="transmembrane region" description="Helical" evidence="1">
    <location>
        <begin position="32"/>
        <end position="58"/>
    </location>
</feature>
<dbReference type="Pfam" id="PF13430">
    <property type="entry name" value="DUF4112"/>
    <property type="match status" value="1"/>
</dbReference>
<keyword evidence="1" id="KW-0472">Membrane</keyword>
<dbReference type="EMBL" id="QSQT01000011">
    <property type="protein sequence ID" value="RGK56272.1"/>
    <property type="molecule type" value="Genomic_DNA"/>
</dbReference>
<feature type="transmembrane region" description="Helical" evidence="1">
    <location>
        <begin position="127"/>
        <end position="145"/>
    </location>
</feature>
<dbReference type="RefSeq" id="WP_117672128.1">
    <property type="nucleotide sequence ID" value="NZ_CABOGR010000011.1"/>
</dbReference>
<keyword evidence="1" id="KW-0812">Transmembrane</keyword>
<dbReference type="InterPro" id="IPR025187">
    <property type="entry name" value="DUF4112"/>
</dbReference>
<gene>
    <name evidence="3" type="ORF">DW035_14780</name>
    <name evidence="2" type="ORF">DXD04_07090</name>
</gene>
<evidence type="ECO:0000313" key="2">
    <source>
        <dbReference type="EMBL" id="RGK56272.1"/>
    </source>
</evidence>
<sequence length="163" mass="18744">MKSTKQDIKRMQWENDPLYRLIRTIKNVMDRYYLDPLIGLLFPTAGDIFSSAMTLPFLTVSLFKIKSIPLTLAILYNMLVDMMLGIIPLWIGDLLDIFSRSYAKNYRLIVGFVEGDKEVIQEVNRKALLTAVGILVLCVIIYWVAKLAVYLTTALWTWISGLF</sequence>
<dbReference type="Proteomes" id="UP000260862">
    <property type="component" value="Unassembled WGS sequence"/>
</dbReference>
<proteinExistence type="predicted"/>
<accession>A0A3E4N2N1</accession>
<reference evidence="4 5" key="1">
    <citation type="submission" date="2018-08" db="EMBL/GenBank/DDBJ databases">
        <title>A genome reference for cultivated species of the human gut microbiota.</title>
        <authorList>
            <person name="Zou Y."/>
            <person name="Xue W."/>
            <person name="Luo G."/>
        </authorList>
    </citation>
    <scope>NUCLEOTIDE SEQUENCE [LARGE SCALE GENOMIC DNA]</scope>
    <source>
        <strain evidence="3 5">AF39-11</strain>
        <strain evidence="2 4">TF10-3AC</strain>
    </source>
</reference>
<protein>
    <submittedName>
        <fullName evidence="2">DUF4112 domain-containing protein</fullName>
    </submittedName>
</protein>
<evidence type="ECO:0000313" key="5">
    <source>
        <dbReference type="Proteomes" id="UP000284916"/>
    </source>
</evidence>
<dbReference type="Proteomes" id="UP000284916">
    <property type="component" value="Unassembled WGS sequence"/>
</dbReference>
<name>A0A3E4N2N1_9BACT</name>
<keyword evidence="4" id="KW-1185">Reference proteome</keyword>
<comment type="caution">
    <text evidence="2">The sequence shown here is derived from an EMBL/GenBank/DDBJ whole genome shotgun (WGS) entry which is preliminary data.</text>
</comment>
<dbReference type="EMBL" id="QROI01000033">
    <property type="protein sequence ID" value="RHL11028.1"/>
    <property type="molecule type" value="Genomic_DNA"/>
</dbReference>
<evidence type="ECO:0000256" key="1">
    <source>
        <dbReference type="SAM" id="Phobius"/>
    </source>
</evidence>